<proteinExistence type="predicted"/>
<dbReference type="Gene3D" id="2.170.16.10">
    <property type="entry name" value="Hedgehog/Intein (Hint) domain"/>
    <property type="match status" value="1"/>
</dbReference>
<gene>
    <name evidence="2" type="ORF">PSM7751_01881</name>
</gene>
<dbReference type="Proteomes" id="UP000193963">
    <property type="component" value="Unassembled WGS sequence"/>
</dbReference>
<dbReference type="AlphaFoldDB" id="A0A1X6Z5K0"/>
<feature type="domain" description="Hedgehog/Intein (Hint)" evidence="1">
    <location>
        <begin position="92"/>
        <end position="216"/>
    </location>
</feature>
<dbReference type="EMBL" id="FWFN01000003">
    <property type="protein sequence ID" value="SLN40973.1"/>
    <property type="molecule type" value="Genomic_DNA"/>
</dbReference>
<dbReference type="OrthoDB" id="6305173at2"/>
<dbReference type="SUPFAM" id="SSF51294">
    <property type="entry name" value="Hedgehog/intein (Hint) domain"/>
    <property type="match status" value="1"/>
</dbReference>
<dbReference type="InterPro" id="IPR036844">
    <property type="entry name" value="Hint_dom_sf"/>
</dbReference>
<reference evidence="2 3" key="1">
    <citation type="submission" date="2017-03" db="EMBL/GenBank/DDBJ databases">
        <authorList>
            <person name="Afonso C.L."/>
            <person name="Miller P.J."/>
            <person name="Scott M.A."/>
            <person name="Spackman E."/>
            <person name="Goraichik I."/>
            <person name="Dimitrov K.M."/>
            <person name="Suarez D.L."/>
            <person name="Swayne D.E."/>
        </authorList>
    </citation>
    <scope>NUCLEOTIDE SEQUENCE [LARGE SCALE GENOMIC DNA]</scope>
    <source>
        <strain evidence="2 3">CECT 7751</strain>
    </source>
</reference>
<name>A0A1X6Z5K0_9RHOB</name>
<sequence length="299" mass="32721">MNWNGYVRGGTQPCLGSAHEGRTGDGAAPASWEYIKKPLRFYMQGGDGGGLDRRLALGSPGGESEGAFAGRRIGTLRRDGKLRMFSVDHVTSFLAGTRVRTPDGLRLIETLRPGDKVMTLDNGPCEVTWTGRRSLRAQGRLAPILVRPGALGNRHPIMVAPSQQLVLKDRALRTLFGQDEAVVAARHLLDGERIIRSPRAEADYVLLQMDGYQVLDEGELGLECAEPQRLCELDEAALERSMAEARLNKPQVCLKMARGHRVGLTGYESRLLRSMMATTAEMMPALRGNRRGPLGMAMS</sequence>
<evidence type="ECO:0000313" key="3">
    <source>
        <dbReference type="Proteomes" id="UP000193963"/>
    </source>
</evidence>
<evidence type="ECO:0000259" key="1">
    <source>
        <dbReference type="Pfam" id="PF13403"/>
    </source>
</evidence>
<evidence type="ECO:0000313" key="2">
    <source>
        <dbReference type="EMBL" id="SLN40973.1"/>
    </source>
</evidence>
<dbReference type="Pfam" id="PF13403">
    <property type="entry name" value="Hint_2"/>
    <property type="match status" value="1"/>
</dbReference>
<accession>A0A1X6Z5K0</accession>
<dbReference type="RefSeq" id="WP_085887734.1">
    <property type="nucleotide sequence ID" value="NZ_FWFN01000003.1"/>
</dbReference>
<dbReference type="InterPro" id="IPR028992">
    <property type="entry name" value="Hedgehog/Intein_dom"/>
</dbReference>
<organism evidence="2 3">
    <name type="scientific">Pseudooceanicola marinus</name>
    <dbReference type="NCBI Taxonomy" id="396013"/>
    <lineage>
        <taxon>Bacteria</taxon>
        <taxon>Pseudomonadati</taxon>
        <taxon>Pseudomonadota</taxon>
        <taxon>Alphaproteobacteria</taxon>
        <taxon>Rhodobacterales</taxon>
        <taxon>Paracoccaceae</taxon>
        <taxon>Pseudooceanicola</taxon>
    </lineage>
</organism>
<keyword evidence="3" id="KW-1185">Reference proteome</keyword>
<protein>
    <recommendedName>
        <fullName evidence="1">Hedgehog/Intein (Hint) domain-containing protein</fullName>
    </recommendedName>
</protein>